<comment type="caution">
    <text evidence="1">The sequence shown here is derived from an EMBL/GenBank/DDBJ whole genome shotgun (WGS) entry which is preliminary data.</text>
</comment>
<sequence>AEAIKAYIEGIFNIPGINRRELLAAKTLDGTPGLNIALQQGHSQAAKTYKETISKFMMLRNGLP</sequence>
<evidence type="ECO:0000313" key="1">
    <source>
        <dbReference type="EMBL" id="MWZ40690.1"/>
    </source>
</evidence>
<organism evidence="1 2">
    <name type="scientific">Francisella tularensis</name>
    <dbReference type="NCBI Taxonomy" id="263"/>
    <lineage>
        <taxon>Bacteria</taxon>
        <taxon>Pseudomonadati</taxon>
        <taxon>Pseudomonadota</taxon>
        <taxon>Gammaproteobacteria</taxon>
        <taxon>Thiotrichales</taxon>
        <taxon>Francisellaceae</taxon>
        <taxon>Francisella</taxon>
    </lineage>
</organism>
<gene>
    <name evidence="1" type="ORF">FNC33_09160</name>
</gene>
<name>A0A6I4RYM4_FRATU</name>
<evidence type="ECO:0000313" key="2">
    <source>
        <dbReference type="Proteomes" id="UP000469081"/>
    </source>
</evidence>
<dbReference type="EMBL" id="VJEZ01000019">
    <property type="protein sequence ID" value="MWZ40690.1"/>
    <property type="molecule type" value="Genomic_DNA"/>
</dbReference>
<protein>
    <submittedName>
        <fullName evidence="1">Ankyrin repeat domain-containing protein</fullName>
    </submittedName>
</protein>
<dbReference type="AlphaFoldDB" id="A0A6I4RYM4"/>
<feature type="non-terminal residue" evidence="1">
    <location>
        <position position="1"/>
    </location>
</feature>
<reference evidence="1 2" key="1">
    <citation type="submission" date="2019-06" db="EMBL/GenBank/DDBJ databases">
        <title>Phylogeography and genetic diversity of Francisella tularensis subsp. holarctica in France (1947-2018).</title>
        <authorList>
            <person name="Kevin M."/>
            <person name="Madani N."/>
            <person name="Maurin M."/>
        </authorList>
    </citation>
    <scope>NUCLEOTIDE SEQUENCE [LARGE SCALE GENOMIC DNA]</scope>
    <source>
        <strain evidence="1 2">ATCC 15482</strain>
    </source>
</reference>
<accession>A0A6I4RYM4</accession>
<dbReference type="Proteomes" id="UP000469081">
    <property type="component" value="Unassembled WGS sequence"/>
</dbReference>
<proteinExistence type="predicted"/>